<evidence type="ECO:0000313" key="4">
    <source>
        <dbReference type="Proteomes" id="UP000597762"/>
    </source>
</evidence>
<dbReference type="Pfam" id="PF13606">
    <property type="entry name" value="Ank_3"/>
    <property type="match status" value="1"/>
</dbReference>
<accession>A0A812ECS3</accession>
<keyword evidence="4" id="KW-1185">Reference proteome</keyword>
<dbReference type="SMART" id="SM00248">
    <property type="entry name" value="ANK"/>
    <property type="match status" value="5"/>
</dbReference>
<proteinExistence type="predicted"/>
<dbReference type="PANTHER" id="PTHR24198">
    <property type="entry name" value="ANKYRIN REPEAT AND PROTEIN KINASE DOMAIN-CONTAINING PROTEIN"/>
    <property type="match status" value="1"/>
</dbReference>
<dbReference type="InterPro" id="IPR002110">
    <property type="entry name" value="Ankyrin_rpt"/>
</dbReference>
<name>A0A812ECS3_ACAPH</name>
<keyword evidence="2" id="KW-0040">ANK repeat</keyword>
<dbReference type="EMBL" id="CAHIKZ030005215">
    <property type="protein sequence ID" value="CAE1321119.1"/>
    <property type="molecule type" value="Genomic_DNA"/>
</dbReference>
<gene>
    <name evidence="3" type="ORF">SPHA_71241</name>
</gene>
<dbReference type="AlphaFoldDB" id="A0A812ECS3"/>
<evidence type="ECO:0000256" key="2">
    <source>
        <dbReference type="ARBA" id="ARBA00023043"/>
    </source>
</evidence>
<reference evidence="3" key="1">
    <citation type="submission" date="2021-01" db="EMBL/GenBank/DDBJ databases">
        <authorList>
            <person name="Li R."/>
            <person name="Bekaert M."/>
        </authorList>
    </citation>
    <scope>NUCLEOTIDE SEQUENCE</scope>
    <source>
        <strain evidence="3">Farmed</strain>
    </source>
</reference>
<evidence type="ECO:0000256" key="1">
    <source>
        <dbReference type="ARBA" id="ARBA00022737"/>
    </source>
</evidence>
<dbReference type="Gene3D" id="1.25.40.20">
    <property type="entry name" value="Ankyrin repeat-containing domain"/>
    <property type="match status" value="3"/>
</dbReference>
<sequence>MSDCSVNDGSVETRLPDGRSIFDLITSNNLNAIRSLLTPLTLRERQTIVYQKIENKTLLYHACERGFKDIAKYLLDECGADIDDGYCDRSESVSPLLVAIRKLNVFLMMLLMRREAAVGHGLCETACADYAFKNRYNSLMSILSLYKNKVHRSNLLISTPEGVGYSGLFMFFWVSELSYDIRSSDFLLATANGHIARMKTLLACGVNKNHKNEQEENALCVAIMRNQKNAENFLINYKSYTLKSYSQALEFCGAKFIVFRSNEQKGLECWRKSLRIRWENCIGFADKTLMKIETDLGIEFQTEDDIDRFQEADVYLQALIVLLRLLSRFSHLLHNAFIMVAKHRVLREDLLQSIKILSEAYDFPTRRLQGVRSPTFRSVETVIKLFRDRFLRSVGDVSEYLYGLKQLFDFLNADTWGSLLRGAVEFYKVAYCELLEILLANIQALKRYELNQKEKLWIEACVGTILRMSSYPYPTTLLHRAILSEFPLDVISFLLKCSTDANCPDALENSPLHLVSLLPKENSHLFCLTHLLINAGGHIDAMNKYGIRPLELLKTKRVLANPLKFLSLQCLAAQVIYKNGIVVSEKTFPKILVGFIKLHSA</sequence>
<dbReference type="SUPFAM" id="SSF48403">
    <property type="entry name" value="Ankyrin repeat"/>
    <property type="match status" value="1"/>
</dbReference>
<dbReference type="Proteomes" id="UP000597762">
    <property type="component" value="Unassembled WGS sequence"/>
</dbReference>
<organism evidence="3 4">
    <name type="scientific">Acanthosepion pharaonis</name>
    <name type="common">Pharaoh cuttlefish</name>
    <name type="synonym">Sepia pharaonis</name>
    <dbReference type="NCBI Taxonomy" id="158019"/>
    <lineage>
        <taxon>Eukaryota</taxon>
        <taxon>Metazoa</taxon>
        <taxon>Spiralia</taxon>
        <taxon>Lophotrochozoa</taxon>
        <taxon>Mollusca</taxon>
        <taxon>Cephalopoda</taxon>
        <taxon>Coleoidea</taxon>
        <taxon>Decapodiformes</taxon>
        <taxon>Sepiida</taxon>
        <taxon>Sepiina</taxon>
        <taxon>Sepiidae</taxon>
        <taxon>Acanthosepion</taxon>
    </lineage>
</organism>
<dbReference type="PANTHER" id="PTHR24198:SF165">
    <property type="entry name" value="ANKYRIN REPEAT-CONTAINING PROTEIN-RELATED"/>
    <property type="match status" value="1"/>
</dbReference>
<evidence type="ECO:0000313" key="3">
    <source>
        <dbReference type="EMBL" id="CAE1321119.1"/>
    </source>
</evidence>
<protein>
    <recommendedName>
        <fullName evidence="5">ANK_REP_REGION domain-containing protein</fullName>
    </recommendedName>
</protein>
<evidence type="ECO:0008006" key="5">
    <source>
        <dbReference type="Google" id="ProtNLM"/>
    </source>
</evidence>
<comment type="caution">
    <text evidence="3">The sequence shown here is derived from an EMBL/GenBank/DDBJ whole genome shotgun (WGS) entry which is preliminary data.</text>
</comment>
<keyword evidence="1" id="KW-0677">Repeat</keyword>
<dbReference type="OrthoDB" id="6112733at2759"/>
<dbReference type="InterPro" id="IPR036770">
    <property type="entry name" value="Ankyrin_rpt-contain_sf"/>
</dbReference>